<reference evidence="10" key="1">
    <citation type="submission" date="2010-07" db="EMBL/GenBank/DDBJ databases">
        <authorList>
            <person name="Muzny D."/>
            <person name="Qin X."/>
            <person name="Buhay C."/>
            <person name="Dugan-Rocha S."/>
            <person name="Ding Y."/>
            <person name="Chen G."/>
            <person name="Hawes A."/>
            <person name="Holder M."/>
            <person name="Jhangiani S."/>
            <person name="Johnson A."/>
            <person name="Khan Z."/>
            <person name="Li Z."/>
            <person name="Liu W."/>
            <person name="Liu X."/>
            <person name="Perez L."/>
            <person name="Shen H."/>
            <person name="Wang Q."/>
            <person name="Watt J."/>
            <person name="Xi L."/>
            <person name="Xin Y."/>
            <person name="Zhou J."/>
            <person name="Deng J."/>
            <person name="Jiang H."/>
            <person name="Liu Y."/>
            <person name="Qu J."/>
            <person name="Song X.-Z."/>
            <person name="Zhang L."/>
            <person name="Villasana D."/>
            <person name="Johnson A."/>
            <person name="Liu J."/>
            <person name="Liyanage D."/>
            <person name="Lorensuhewa L."/>
            <person name="Robinson T."/>
            <person name="Song A."/>
            <person name="Song B.-B."/>
            <person name="Dinh H."/>
            <person name="Thornton R."/>
            <person name="Coyle M."/>
            <person name="Francisco L."/>
            <person name="Jackson L."/>
            <person name="Javaid M."/>
            <person name="Korchina V."/>
            <person name="Kovar C."/>
            <person name="Mata R."/>
            <person name="Mathew T."/>
            <person name="Ngo R."/>
            <person name="Nguyen L."/>
            <person name="Nguyen N."/>
            <person name="Okwuonu G."/>
            <person name="Ongeri F."/>
            <person name="Pham C."/>
            <person name="Simmons D."/>
            <person name="Wilczek-Boney K."/>
            <person name="Hale W."/>
            <person name="Jakkamsetti A."/>
            <person name="Pham P."/>
            <person name="Ruth R."/>
            <person name="San Lucas F."/>
            <person name="Warren J."/>
            <person name="Zhang J."/>
            <person name="Zhao Z."/>
            <person name="Zhou C."/>
            <person name="Zhu D."/>
            <person name="Lee S."/>
            <person name="Bess C."/>
            <person name="Blankenburg K."/>
            <person name="Forbes L."/>
            <person name="Fu Q."/>
            <person name="Gubbala S."/>
            <person name="Hirani K."/>
            <person name="Jayaseelan J.C."/>
            <person name="Lara F."/>
            <person name="Munidasa M."/>
            <person name="Palculict T."/>
            <person name="Patil S."/>
            <person name="Pu L.-L."/>
            <person name="Saada N."/>
            <person name="Tang L."/>
            <person name="Weissenberger G."/>
            <person name="Zhu Y."/>
            <person name="Hemphill L."/>
            <person name="Shang Y."/>
            <person name="Youmans B."/>
            <person name="Ayvaz T."/>
            <person name="Ross M."/>
            <person name="Santibanez J."/>
            <person name="Aqrawi P."/>
            <person name="Gross S."/>
            <person name="Joshi V."/>
            <person name="Fowler G."/>
            <person name="Nazareth L."/>
            <person name="Reid J."/>
            <person name="Worley K."/>
            <person name="Petrosino J."/>
            <person name="Highlander S."/>
            <person name="Gibbs R."/>
        </authorList>
    </citation>
    <scope>NUCLEOTIDE SEQUENCE [LARGE SCALE GENOMIC DNA]</scope>
    <source>
        <strain evidence="10">ATCC 33861</strain>
    </source>
</reference>
<evidence type="ECO:0000256" key="6">
    <source>
        <dbReference type="ARBA" id="ARBA00023136"/>
    </source>
</evidence>
<dbReference type="GO" id="GO:0044718">
    <property type="term" value="P:siderophore transmembrane transport"/>
    <property type="evidence" value="ECO:0007669"/>
    <property type="project" value="TreeGrafter"/>
</dbReference>
<feature type="domain" description="TonB-dependent receptor plug" evidence="9">
    <location>
        <begin position="181"/>
        <end position="283"/>
    </location>
</feature>
<dbReference type="PANTHER" id="PTHR30069:SF29">
    <property type="entry name" value="HEMOGLOBIN AND HEMOGLOBIN-HAPTOGLOBIN-BINDING PROTEIN 1-RELATED"/>
    <property type="match status" value="1"/>
</dbReference>
<keyword evidence="10" id="KW-0675">Receptor</keyword>
<name>D7VRM5_SPHSI</name>
<comment type="subcellular location">
    <subcellularLocation>
        <location evidence="1 8">Cell outer membrane</location>
        <topology evidence="1 8">Multi-pass membrane protein</topology>
    </subcellularLocation>
</comment>
<dbReference type="Proteomes" id="UP000006258">
    <property type="component" value="Unassembled WGS sequence"/>
</dbReference>
<keyword evidence="11" id="KW-1185">Reference proteome</keyword>
<keyword evidence="5" id="KW-0732">Signal</keyword>
<dbReference type="Pfam" id="PF13715">
    <property type="entry name" value="CarbopepD_reg_2"/>
    <property type="match status" value="1"/>
</dbReference>
<evidence type="ECO:0000256" key="1">
    <source>
        <dbReference type="ARBA" id="ARBA00004571"/>
    </source>
</evidence>
<keyword evidence="6 8" id="KW-0472">Membrane</keyword>
<dbReference type="InterPro" id="IPR012910">
    <property type="entry name" value="Plug_dom"/>
</dbReference>
<comment type="similarity">
    <text evidence="8">Belongs to the TonB-dependent receptor family.</text>
</comment>
<dbReference type="Gene3D" id="2.40.170.20">
    <property type="entry name" value="TonB-dependent receptor, beta-barrel domain"/>
    <property type="match status" value="1"/>
</dbReference>
<dbReference type="STRING" id="525373.HMPREF0766_13629"/>
<sequence length="838" mass="94716">MLKKQIGKIGLQLILFNQNYHINSELLNKSNMQHNYPILNLFTNIPCKKICSAVLFAHMICGSALYAAGNPNSGLRTIHLQQHELTGQILSENIPLAGATVKIPSLSKNAITDENGKFRFKNLPSGKYKIIVSAIGHIRWTEEIQIGQNNQTLPAISLTRSTEQIEEVMVLGRTKVEEVNKQAYNVTALDATKLHNTTLDIGHALDRVSGVRVRETGGVGSDMNLSINGYSGKQIKIFIDGIPMEGFGSSFQLNNIPINLAERVEVYRGVVPVWLGADAMGGAINIVTGSSKKNYVDASYSYGSFNTHRTTINAGLTSKSGYTLQLNAYQNYSDNNYRISVPDGPQNVKRFHDTYHNEAIILQTGVVDKPYADRLLVGIQLGKSYKEMQTGARIESVFGSWYRKGDIITPTLRYQKRDLFIKGLTASVNANINLGHEQNIDTTYVRYDWYGTPKYYSGLGGEQSRSLYKYRNNTGLAAATFSYDINERNAIVLNNTYSTFNRKGSDELYPENIAYDLPRKSSKNITGLAYRYNHDGKWNVTGFFKNYFQRLKYSSSYNPSGNYGDVAYNHQQTNYNKIGYGIAGTYFLSPSLQLKASFENAKRMPEAEEVFGDEILKASNLDLKPESSDNYNLGVNYMFSINQDHRFAVDLALLYRDSKDFIREKFNINMVKTIMENRASVTNKGIDAEIRYSYKKFFTAGANMSYHDFRNKTKYENDNANVSIVYNDRMPNIPYLYGNFDATVFLSDLGKKGNNLSIGYNLLYVHSMYLYWPSQGSEKLDIDTQFGHDINAVYSFNNGRYNIGLECKNITNAQLFDNFRLPKPSRGFFLKARYFISN</sequence>
<evidence type="ECO:0000313" key="10">
    <source>
        <dbReference type="EMBL" id="EFK56426.1"/>
    </source>
</evidence>
<dbReference type="PANTHER" id="PTHR30069">
    <property type="entry name" value="TONB-DEPENDENT OUTER MEMBRANE RECEPTOR"/>
    <property type="match status" value="1"/>
</dbReference>
<protein>
    <submittedName>
        <fullName evidence="10">TonB-dependent receptor plug domain protein</fullName>
    </submittedName>
</protein>
<dbReference type="InterPro" id="IPR037066">
    <property type="entry name" value="Plug_dom_sf"/>
</dbReference>
<keyword evidence="3 8" id="KW-1134">Transmembrane beta strand</keyword>
<dbReference type="InterPro" id="IPR036942">
    <property type="entry name" value="Beta-barrel_TonB_sf"/>
</dbReference>
<evidence type="ECO:0000313" key="11">
    <source>
        <dbReference type="Proteomes" id="UP000006258"/>
    </source>
</evidence>
<evidence type="ECO:0000256" key="8">
    <source>
        <dbReference type="PROSITE-ProRule" id="PRU01360"/>
    </source>
</evidence>
<evidence type="ECO:0000256" key="7">
    <source>
        <dbReference type="ARBA" id="ARBA00023237"/>
    </source>
</evidence>
<organism evidence="10 11">
    <name type="scientific">Sphingobacterium spiritivorum ATCC 33861</name>
    <dbReference type="NCBI Taxonomy" id="525373"/>
    <lineage>
        <taxon>Bacteria</taxon>
        <taxon>Pseudomonadati</taxon>
        <taxon>Bacteroidota</taxon>
        <taxon>Sphingobacteriia</taxon>
        <taxon>Sphingobacteriales</taxon>
        <taxon>Sphingobacteriaceae</taxon>
        <taxon>Sphingobacterium</taxon>
    </lineage>
</organism>
<evidence type="ECO:0000256" key="4">
    <source>
        <dbReference type="ARBA" id="ARBA00022692"/>
    </source>
</evidence>
<dbReference type="Gene3D" id="2.170.130.10">
    <property type="entry name" value="TonB-dependent receptor, plug domain"/>
    <property type="match status" value="1"/>
</dbReference>
<dbReference type="Gene3D" id="2.60.40.1120">
    <property type="entry name" value="Carboxypeptidase-like, regulatory domain"/>
    <property type="match status" value="1"/>
</dbReference>
<dbReference type="InterPro" id="IPR008969">
    <property type="entry name" value="CarboxyPept-like_regulatory"/>
</dbReference>
<evidence type="ECO:0000256" key="3">
    <source>
        <dbReference type="ARBA" id="ARBA00022452"/>
    </source>
</evidence>
<keyword evidence="2 8" id="KW-0813">Transport</keyword>
<keyword evidence="4 8" id="KW-0812">Transmembrane</keyword>
<dbReference type="Pfam" id="PF07715">
    <property type="entry name" value="Plug"/>
    <property type="match status" value="1"/>
</dbReference>
<dbReference type="AlphaFoldDB" id="D7VRM5"/>
<keyword evidence="7 8" id="KW-0998">Cell outer membrane</keyword>
<dbReference type="GO" id="GO:0015344">
    <property type="term" value="F:siderophore uptake transmembrane transporter activity"/>
    <property type="evidence" value="ECO:0007669"/>
    <property type="project" value="TreeGrafter"/>
</dbReference>
<evidence type="ECO:0000256" key="2">
    <source>
        <dbReference type="ARBA" id="ARBA00022448"/>
    </source>
</evidence>
<proteinExistence type="inferred from homology"/>
<dbReference type="HOGENOM" id="CLU_016091_0_0_10"/>
<dbReference type="SUPFAM" id="SSF56935">
    <property type="entry name" value="Porins"/>
    <property type="match status" value="1"/>
</dbReference>
<evidence type="ECO:0000259" key="9">
    <source>
        <dbReference type="Pfam" id="PF07715"/>
    </source>
</evidence>
<dbReference type="EMBL" id="ACHA02000012">
    <property type="protein sequence ID" value="EFK56426.1"/>
    <property type="molecule type" value="Genomic_DNA"/>
</dbReference>
<dbReference type="PROSITE" id="PS52016">
    <property type="entry name" value="TONB_DEPENDENT_REC_3"/>
    <property type="match status" value="1"/>
</dbReference>
<comment type="caution">
    <text evidence="10">The sequence shown here is derived from an EMBL/GenBank/DDBJ whole genome shotgun (WGS) entry which is preliminary data.</text>
</comment>
<dbReference type="SUPFAM" id="SSF49464">
    <property type="entry name" value="Carboxypeptidase regulatory domain-like"/>
    <property type="match status" value="1"/>
</dbReference>
<accession>D7VRM5</accession>
<dbReference type="GO" id="GO:0009279">
    <property type="term" value="C:cell outer membrane"/>
    <property type="evidence" value="ECO:0007669"/>
    <property type="project" value="UniProtKB-SubCell"/>
</dbReference>
<evidence type="ECO:0000256" key="5">
    <source>
        <dbReference type="ARBA" id="ARBA00022729"/>
    </source>
</evidence>
<dbReference type="InterPro" id="IPR039426">
    <property type="entry name" value="TonB-dep_rcpt-like"/>
</dbReference>
<dbReference type="eggNOG" id="COG4206">
    <property type="taxonomic scope" value="Bacteria"/>
</dbReference>
<gene>
    <name evidence="10" type="ORF">HMPREF0766_13629</name>
</gene>